<dbReference type="Gene3D" id="2.60.120.890">
    <property type="entry name" value="BT2081, beta-jelly-roll domain"/>
    <property type="match status" value="1"/>
</dbReference>
<dbReference type="InterPro" id="IPR038653">
    <property type="entry name" value="Put_CMD_sf"/>
</dbReference>
<evidence type="ECO:0000313" key="2">
    <source>
        <dbReference type="EMBL" id="GKH71628.1"/>
    </source>
</evidence>
<sequence>MTIVGSAGFADLGILEKTEFEMKQKAKFLFLLGIVNCQLSIVSSQEHVVPFSFGDMDHWVVREIHESGIIGGNTKHLYELGPTDTIIGNTAYTNRGGSPWANSNVMAKVAGVVKTNTSVFPERRDDGWCARLETRMESVKVFGLVDIEVVAAGSVFLGTVHEPIKGTKNPQAMLNSGVAFTKKPKALRFDYKVKLAPEKDRIRSTGFSRKTTVAGQDSIAAILLLQKRWEDKDGNIYSKRVGTMVQRYTESSNGWVNDATYPILYGDITKHPEYKPYMRIQVEERYALNSQGKSVPIQEVGWAAEGELPTHIVLQFTSSHGGAYIGSPGNTMWIDNVELIY</sequence>
<dbReference type="EMBL" id="BQNZ01000001">
    <property type="protein sequence ID" value="GKH71628.1"/>
    <property type="molecule type" value="Genomic_DNA"/>
</dbReference>
<dbReference type="InterPro" id="IPR025112">
    <property type="entry name" value="PCMD"/>
</dbReference>
<evidence type="ECO:0000259" key="1">
    <source>
        <dbReference type="Pfam" id="PF13201"/>
    </source>
</evidence>
<dbReference type="AlphaFoldDB" id="A0AA37K9G7"/>
<protein>
    <submittedName>
        <fullName evidence="2">Glycoside hydrolase</fullName>
    </submittedName>
</protein>
<comment type="caution">
    <text evidence="2">The sequence shown here is derived from an EMBL/GenBank/DDBJ whole genome shotgun (WGS) entry which is preliminary data.</text>
</comment>
<proteinExistence type="predicted"/>
<reference evidence="2" key="1">
    <citation type="submission" date="2022-01" db="EMBL/GenBank/DDBJ databases">
        <title>Novel bile acid biosynthetic pathways are enriched in the microbiome of centenarians.</title>
        <authorList>
            <person name="Sato Y."/>
            <person name="Atarashi K."/>
            <person name="Plichta R.D."/>
            <person name="Arai Y."/>
            <person name="Sasajima S."/>
            <person name="Kearney M.S."/>
            <person name="Suda W."/>
            <person name="Takeshita K."/>
            <person name="Sasaki T."/>
            <person name="Okamoto S."/>
            <person name="Skelly N.A."/>
            <person name="Okamura Y."/>
            <person name="Vlamakis H."/>
            <person name="Li Y."/>
            <person name="Tanoue T."/>
            <person name="Takei H."/>
            <person name="Nittono H."/>
            <person name="Narushima S."/>
            <person name="Irie J."/>
            <person name="Itoh H."/>
            <person name="Moriya K."/>
            <person name="Sugiura Y."/>
            <person name="Suematsu M."/>
            <person name="Moritoki N."/>
            <person name="Shibata S."/>
            <person name="Littman R.D."/>
            <person name="Fischbach A.M."/>
            <person name="Uwamino Y."/>
            <person name="Inoue T."/>
            <person name="Honda A."/>
            <person name="Hattori M."/>
            <person name="Murai T."/>
            <person name="Xavier J.R."/>
            <person name="Hirose N."/>
            <person name="Honda K."/>
        </authorList>
    </citation>
    <scope>NUCLEOTIDE SEQUENCE</scope>
    <source>
        <strain evidence="2">CE91-St3</strain>
    </source>
</reference>
<dbReference type="Proteomes" id="UP001055114">
    <property type="component" value="Unassembled WGS sequence"/>
</dbReference>
<dbReference type="Pfam" id="PF13201">
    <property type="entry name" value="PCMD"/>
    <property type="match status" value="1"/>
</dbReference>
<evidence type="ECO:0000313" key="3">
    <source>
        <dbReference type="Proteomes" id="UP001055114"/>
    </source>
</evidence>
<accession>A0AA37K9G7</accession>
<feature type="domain" description="Putative carbohydrate metabolism" evidence="1">
    <location>
        <begin position="95"/>
        <end position="340"/>
    </location>
</feature>
<dbReference type="GO" id="GO:0016787">
    <property type="term" value="F:hydrolase activity"/>
    <property type="evidence" value="ECO:0007669"/>
    <property type="project" value="UniProtKB-KW"/>
</dbReference>
<name>A0AA37K9G7_9BACT</name>
<keyword evidence="2" id="KW-0378">Hydrolase</keyword>
<gene>
    <name evidence="2" type="ORF">CE91St3_14910</name>
</gene>
<organism evidence="2 3">
    <name type="scientific">Parabacteroides merdae</name>
    <dbReference type="NCBI Taxonomy" id="46503"/>
    <lineage>
        <taxon>Bacteria</taxon>
        <taxon>Pseudomonadati</taxon>
        <taxon>Bacteroidota</taxon>
        <taxon>Bacteroidia</taxon>
        <taxon>Bacteroidales</taxon>
        <taxon>Tannerellaceae</taxon>
        <taxon>Parabacteroides</taxon>
    </lineage>
</organism>